<name>A0ACB8G0M6_9SAUR</name>
<protein>
    <submittedName>
        <fullName evidence="1">Uncharacterized protein</fullName>
    </submittedName>
</protein>
<gene>
    <name evidence="1" type="ORF">K3G42_001822</name>
</gene>
<reference evidence="1" key="1">
    <citation type="submission" date="2021-08" db="EMBL/GenBank/DDBJ databases">
        <title>The first chromosome-level gecko genome reveals the dynamic sex chromosomes of Neotropical dwarf geckos (Sphaerodactylidae: Sphaerodactylus).</title>
        <authorList>
            <person name="Pinto B.J."/>
            <person name="Keating S.E."/>
            <person name="Gamble T."/>
        </authorList>
    </citation>
    <scope>NUCLEOTIDE SEQUENCE</scope>
    <source>
        <strain evidence="1">TG3544</strain>
    </source>
</reference>
<evidence type="ECO:0000313" key="1">
    <source>
        <dbReference type="EMBL" id="KAH8012799.1"/>
    </source>
</evidence>
<comment type="caution">
    <text evidence="1">The sequence shown here is derived from an EMBL/GenBank/DDBJ whole genome shotgun (WGS) entry which is preliminary data.</text>
</comment>
<dbReference type="EMBL" id="CM037615">
    <property type="protein sequence ID" value="KAH8012799.1"/>
    <property type="molecule type" value="Genomic_DNA"/>
</dbReference>
<evidence type="ECO:0000313" key="2">
    <source>
        <dbReference type="Proteomes" id="UP000827872"/>
    </source>
</evidence>
<keyword evidence="2" id="KW-1185">Reference proteome</keyword>
<accession>A0ACB8G0M6</accession>
<dbReference type="Proteomes" id="UP000827872">
    <property type="component" value="Linkage Group LG02"/>
</dbReference>
<organism evidence="1 2">
    <name type="scientific">Sphaerodactylus townsendi</name>
    <dbReference type="NCBI Taxonomy" id="933632"/>
    <lineage>
        <taxon>Eukaryota</taxon>
        <taxon>Metazoa</taxon>
        <taxon>Chordata</taxon>
        <taxon>Craniata</taxon>
        <taxon>Vertebrata</taxon>
        <taxon>Euteleostomi</taxon>
        <taxon>Lepidosauria</taxon>
        <taxon>Squamata</taxon>
        <taxon>Bifurcata</taxon>
        <taxon>Gekkota</taxon>
        <taxon>Sphaerodactylidae</taxon>
        <taxon>Sphaerodactylus</taxon>
    </lineage>
</organism>
<sequence length="197" mass="22054">MARRGPHHWDLHRILLEGVFLSWLCALSHGSTKRPFSAPLLSLARPKYPGSEKKKHTHEVFMTTDVMSSRFVGGVGEPPEKAIWRVVPSLNPHVRLHRQSRLDESLQAFSWLERTNMPASHMSSPVDSKRFLLVTLLQLARSPTRATQKPGPGPRFGPTPPACPGTLVWSTERVSTSPRCDSDRCCIHPLSLRCQPG</sequence>
<proteinExistence type="predicted"/>